<dbReference type="SUPFAM" id="SSF55781">
    <property type="entry name" value="GAF domain-like"/>
    <property type="match status" value="1"/>
</dbReference>
<keyword evidence="5" id="KW-1185">Reference proteome</keyword>
<proteinExistence type="predicted"/>
<dbReference type="Pfam" id="PF13185">
    <property type="entry name" value="GAF_2"/>
    <property type="match status" value="1"/>
</dbReference>
<dbReference type="SMART" id="SM00267">
    <property type="entry name" value="GGDEF"/>
    <property type="match status" value="1"/>
</dbReference>
<name>A0ABQ1T6X8_9GAMM</name>
<dbReference type="EMBL" id="BMKO01000007">
    <property type="protein sequence ID" value="GGE86380.1"/>
    <property type="molecule type" value="Genomic_DNA"/>
</dbReference>
<dbReference type="CDD" id="cd01949">
    <property type="entry name" value="GGDEF"/>
    <property type="match status" value="1"/>
</dbReference>
<dbReference type="Gene3D" id="3.30.450.40">
    <property type="match status" value="1"/>
</dbReference>
<evidence type="ECO:0000313" key="4">
    <source>
        <dbReference type="EMBL" id="GGE86380.1"/>
    </source>
</evidence>
<sequence length="407" mass="45655">MPDRNGLRKQKIDTLDLRYHLLLLLLPLLLITILFWITSPTDTLPWLQWGGVSIIYFLAYSLGCYVHQGHIGRLWQHLEQVIGVNDATFELVHLSSQYETEHAFLNALLGKAVAMVDGAEMGTIILVEPGSNKLHFESAVGLDMTKLKQLDMTLEQSFAYRLTNGQCDRVVVVNDMRKINAGSGLSLEAQSLLLNAASPPIRATLSSPIHIDKKLYAMLNLDSSLVASFSSYDRDLVAILTREAANAIALYQKSRQIHRLANFDSLTGLANRKYFETQAQKWQPQSKVETMSALLDMDNLKQINDTLGHGAGDYALKRLATELKHNFPAPSLISRFGGDEFVLLCYGSELWLKERLQQVETQLATQDVAIYFSVGIAPFNGDIESSLKQADSQMYFHKRARKSRHTS</sequence>
<dbReference type="InterPro" id="IPR029787">
    <property type="entry name" value="Nucleotide_cyclase"/>
</dbReference>
<dbReference type="PROSITE" id="PS50887">
    <property type="entry name" value="GGDEF"/>
    <property type="match status" value="1"/>
</dbReference>
<evidence type="ECO:0000256" key="2">
    <source>
        <dbReference type="SAM" id="Phobius"/>
    </source>
</evidence>
<dbReference type="InterPro" id="IPR029016">
    <property type="entry name" value="GAF-like_dom_sf"/>
</dbReference>
<dbReference type="RefSeq" id="WP_100145222.1">
    <property type="nucleotide sequence ID" value="NZ_BMKO01000007.1"/>
</dbReference>
<evidence type="ECO:0000259" key="3">
    <source>
        <dbReference type="PROSITE" id="PS50887"/>
    </source>
</evidence>
<dbReference type="SUPFAM" id="SSF55073">
    <property type="entry name" value="Nucleotide cyclase"/>
    <property type="match status" value="1"/>
</dbReference>
<dbReference type="InterPro" id="IPR050469">
    <property type="entry name" value="Diguanylate_Cyclase"/>
</dbReference>
<organism evidence="4 5">
    <name type="scientific">Shewanella carassii</name>
    <dbReference type="NCBI Taxonomy" id="1987584"/>
    <lineage>
        <taxon>Bacteria</taxon>
        <taxon>Pseudomonadati</taxon>
        <taxon>Pseudomonadota</taxon>
        <taxon>Gammaproteobacteria</taxon>
        <taxon>Alteromonadales</taxon>
        <taxon>Shewanellaceae</taxon>
        <taxon>Shewanella</taxon>
    </lineage>
</organism>
<dbReference type="NCBIfam" id="TIGR00254">
    <property type="entry name" value="GGDEF"/>
    <property type="match status" value="1"/>
</dbReference>
<evidence type="ECO:0000313" key="5">
    <source>
        <dbReference type="Proteomes" id="UP000606498"/>
    </source>
</evidence>
<dbReference type="InterPro" id="IPR000160">
    <property type="entry name" value="GGDEF_dom"/>
</dbReference>
<comment type="caution">
    <text evidence="4">The sequence shown here is derived from an EMBL/GenBank/DDBJ whole genome shotgun (WGS) entry which is preliminary data.</text>
</comment>
<keyword evidence="2" id="KW-1133">Transmembrane helix</keyword>
<accession>A0ABQ1T6X8</accession>
<feature type="transmembrane region" description="Helical" evidence="2">
    <location>
        <begin position="21"/>
        <end position="40"/>
    </location>
</feature>
<dbReference type="Gene3D" id="3.30.70.270">
    <property type="match status" value="1"/>
</dbReference>
<dbReference type="EC" id="2.7.7.65" evidence="1"/>
<dbReference type="Pfam" id="PF00990">
    <property type="entry name" value="GGDEF"/>
    <property type="match status" value="1"/>
</dbReference>
<dbReference type="PANTHER" id="PTHR45138:SF23">
    <property type="entry name" value="SIGNALING PROTEIN"/>
    <property type="match status" value="1"/>
</dbReference>
<evidence type="ECO:0000256" key="1">
    <source>
        <dbReference type="ARBA" id="ARBA00012528"/>
    </source>
</evidence>
<dbReference type="InterPro" id="IPR003018">
    <property type="entry name" value="GAF"/>
</dbReference>
<dbReference type="Proteomes" id="UP000606498">
    <property type="component" value="Unassembled WGS sequence"/>
</dbReference>
<keyword evidence="2" id="KW-0472">Membrane</keyword>
<protein>
    <recommendedName>
        <fullName evidence="1">diguanylate cyclase</fullName>
        <ecNumber evidence="1">2.7.7.65</ecNumber>
    </recommendedName>
</protein>
<dbReference type="InterPro" id="IPR043128">
    <property type="entry name" value="Rev_trsase/Diguanyl_cyclase"/>
</dbReference>
<keyword evidence="2" id="KW-0812">Transmembrane</keyword>
<feature type="domain" description="GGDEF" evidence="3">
    <location>
        <begin position="288"/>
        <end position="407"/>
    </location>
</feature>
<reference evidence="5" key="1">
    <citation type="journal article" date="2019" name="Int. J. Syst. Evol. Microbiol.">
        <title>The Global Catalogue of Microorganisms (GCM) 10K type strain sequencing project: providing services to taxonomists for standard genome sequencing and annotation.</title>
        <authorList>
            <consortium name="The Broad Institute Genomics Platform"/>
            <consortium name="The Broad Institute Genome Sequencing Center for Infectious Disease"/>
            <person name="Wu L."/>
            <person name="Ma J."/>
        </authorList>
    </citation>
    <scope>NUCLEOTIDE SEQUENCE [LARGE SCALE GENOMIC DNA]</scope>
    <source>
        <strain evidence="5">CGMCC 1.16033</strain>
    </source>
</reference>
<gene>
    <name evidence="4" type="ORF">GCM10011520_28560</name>
</gene>
<dbReference type="PANTHER" id="PTHR45138">
    <property type="entry name" value="REGULATORY COMPONENTS OF SENSORY TRANSDUCTION SYSTEM"/>
    <property type="match status" value="1"/>
</dbReference>
<feature type="transmembrane region" description="Helical" evidence="2">
    <location>
        <begin position="46"/>
        <end position="66"/>
    </location>
</feature>